<dbReference type="InterPro" id="IPR007563">
    <property type="entry name" value="DUF554"/>
</dbReference>
<feature type="transmembrane region" description="Helical" evidence="1">
    <location>
        <begin position="100"/>
        <end position="119"/>
    </location>
</feature>
<feature type="transmembrane region" description="Helical" evidence="1">
    <location>
        <begin position="208"/>
        <end position="225"/>
    </location>
</feature>
<feature type="transmembrane region" description="Helical" evidence="1">
    <location>
        <begin position="139"/>
        <end position="162"/>
    </location>
</feature>
<name>A0ABY5P6E0_9LACT</name>
<accession>A0ABY5P6E0</accession>
<proteinExistence type="predicted"/>
<evidence type="ECO:0000313" key="3">
    <source>
        <dbReference type="Proteomes" id="UP001315967"/>
    </source>
</evidence>
<keyword evidence="3" id="KW-1185">Reference proteome</keyword>
<protein>
    <submittedName>
        <fullName evidence="2">DUF554 domain-containing protein</fullName>
    </submittedName>
</protein>
<keyword evidence="1" id="KW-1133">Transmembrane helix</keyword>
<dbReference type="EMBL" id="CP102453">
    <property type="protein sequence ID" value="UUX33973.1"/>
    <property type="molecule type" value="Genomic_DNA"/>
</dbReference>
<sequence>MGAIVNALAIIVGGGIGLLVNRGIAPRFHERIMQGIGLCVLVIGISGAIQGNDTIITILSMVIGIIIGEACNFDQMVINLANKFEAKINPNADGPSLSQGFVSAFLLFCIGSMVIVGSLESGLQGDNTTLYTKSLMDGISSILLASSLGAGVLASSIPVLIIEGGLTIFASFLEPVLSAYTINEMIVVGSILLIGLGLNLLNITKLKILNFTPAIFIPIIFGLFLG</sequence>
<evidence type="ECO:0000313" key="2">
    <source>
        <dbReference type="EMBL" id="UUX33973.1"/>
    </source>
</evidence>
<feature type="transmembrane region" description="Helical" evidence="1">
    <location>
        <begin position="6"/>
        <end position="24"/>
    </location>
</feature>
<dbReference type="Pfam" id="PF04474">
    <property type="entry name" value="DUF554"/>
    <property type="match status" value="1"/>
</dbReference>
<keyword evidence="1" id="KW-0812">Transmembrane</keyword>
<reference evidence="2 3" key="1">
    <citation type="submission" date="2022-08" db="EMBL/GenBank/DDBJ databases">
        <title>Aerococcaceae sp. nov isolated from spoiled eye mask.</title>
        <authorList>
            <person name="Zhou G."/>
            <person name="Xie X.-B."/>
            <person name="Shi Q.-S."/>
            <person name="Wang Y.-S."/>
            <person name="Wen X."/>
            <person name="Peng H."/>
            <person name="Yang X.-J."/>
            <person name="Tao H.-B."/>
            <person name="Huang X.-M."/>
        </authorList>
    </citation>
    <scope>NUCLEOTIDE SEQUENCE [LARGE SCALE GENOMIC DNA]</scope>
    <source>
        <strain evidence="3">DM20194951</strain>
    </source>
</reference>
<dbReference type="RefSeq" id="WP_313793475.1">
    <property type="nucleotide sequence ID" value="NZ_CP102453.1"/>
</dbReference>
<gene>
    <name evidence="2" type="ORF">NRE15_13985</name>
</gene>
<dbReference type="PANTHER" id="PTHR36111:SF2">
    <property type="entry name" value="INNER MEMBRANE PROTEIN"/>
    <property type="match status" value="1"/>
</dbReference>
<organism evidence="2 3">
    <name type="scientific">Fundicoccus culcitae</name>
    <dbReference type="NCBI Taxonomy" id="2969821"/>
    <lineage>
        <taxon>Bacteria</taxon>
        <taxon>Bacillati</taxon>
        <taxon>Bacillota</taxon>
        <taxon>Bacilli</taxon>
        <taxon>Lactobacillales</taxon>
        <taxon>Aerococcaceae</taxon>
        <taxon>Fundicoccus</taxon>
    </lineage>
</organism>
<feature type="transmembrane region" description="Helical" evidence="1">
    <location>
        <begin position="36"/>
        <end position="67"/>
    </location>
</feature>
<dbReference type="Proteomes" id="UP001315967">
    <property type="component" value="Chromosome"/>
</dbReference>
<evidence type="ECO:0000256" key="1">
    <source>
        <dbReference type="SAM" id="Phobius"/>
    </source>
</evidence>
<keyword evidence="1" id="KW-0472">Membrane</keyword>
<feature type="transmembrane region" description="Helical" evidence="1">
    <location>
        <begin position="182"/>
        <end position="201"/>
    </location>
</feature>
<dbReference type="PANTHER" id="PTHR36111">
    <property type="entry name" value="INNER MEMBRANE PROTEIN-RELATED"/>
    <property type="match status" value="1"/>
</dbReference>